<keyword evidence="1" id="KW-0472">Membrane</keyword>
<dbReference type="PANTHER" id="PTHR40465">
    <property type="entry name" value="CHROMOSOME 1, WHOLE GENOME SHOTGUN SEQUENCE"/>
    <property type="match status" value="1"/>
</dbReference>
<evidence type="ECO:0000313" key="2">
    <source>
        <dbReference type="EMBL" id="KAJ8489635.1"/>
    </source>
</evidence>
<dbReference type="PANTHER" id="PTHR40465:SF1">
    <property type="entry name" value="DUF6534 DOMAIN-CONTAINING PROTEIN"/>
    <property type="match status" value="1"/>
</dbReference>
<evidence type="ECO:0000256" key="1">
    <source>
        <dbReference type="SAM" id="Phobius"/>
    </source>
</evidence>
<dbReference type="AlphaFoldDB" id="A0AAD7TZ19"/>
<dbReference type="Proteomes" id="UP001215151">
    <property type="component" value="Unassembled WGS sequence"/>
</dbReference>
<feature type="transmembrane region" description="Helical" evidence="1">
    <location>
        <begin position="59"/>
        <end position="82"/>
    </location>
</feature>
<dbReference type="EMBL" id="JAPEVG010000046">
    <property type="protein sequence ID" value="KAJ8489635.1"/>
    <property type="molecule type" value="Genomic_DNA"/>
</dbReference>
<feature type="transmembrane region" description="Helical" evidence="1">
    <location>
        <begin position="179"/>
        <end position="202"/>
    </location>
</feature>
<keyword evidence="3" id="KW-1185">Reference proteome</keyword>
<feature type="transmembrane region" description="Helical" evidence="1">
    <location>
        <begin position="118"/>
        <end position="142"/>
    </location>
</feature>
<feature type="transmembrane region" description="Helical" evidence="1">
    <location>
        <begin position="154"/>
        <end position="173"/>
    </location>
</feature>
<comment type="caution">
    <text evidence="2">The sequence shown here is derived from an EMBL/GenBank/DDBJ whole genome shotgun (WGS) entry which is preliminary data.</text>
</comment>
<name>A0AAD7TZ19_9APHY</name>
<sequence length="327" mass="35886">MTTPVEAEDTASLLRAFKEGIGAWLVGVFMTTFLVGMAVQQTFRYFRLYPRDAILLKAWVVLAVSLQMLTTALTMHTAYYYLVTYYFNLDVFTRRTVCYSFFRLVSDSLVVSVHTSGWISAVASSLLLAGDIQLTGVLIYALHRGRSGIRRTDSMIDILIAYTSHMVNVPTALPMLEVSLALFGGFAHSVLHIVSLILFSIFPRNIIFATSILVAQTGVYQCTTSSRSSLNLSKIPPVYTNSFIVARGELDNTNLDTKIVLGEGGPSDTAVDHIALDALSAAGSSMVFAERPSQFLNMEEWATAKVYEESVAPSSVTLAVRDERTTA</sequence>
<protein>
    <submittedName>
        <fullName evidence="2">Uncharacterized protein</fullName>
    </submittedName>
</protein>
<proteinExistence type="predicted"/>
<gene>
    <name evidence="2" type="ORF">ONZ51_g2818</name>
</gene>
<organism evidence="2 3">
    <name type="scientific">Trametes cubensis</name>
    <dbReference type="NCBI Taxonomy" id="1111947"/>
    <lineage>
        <taxon>Eukaryota</taxon>
        <taxon>Fungi</taxon>
        <taxon>Dikarya</taxon>
        <taxon>Basidiomycota</taxon>
        <taxon>Agaricomycotina</taxon>
        <taxon>Agaricomycetes</taxon>
        <taxon>Polyporales</taxon>
        <taxon>Polyporaceae</taxon>
        <taxon>Trametes</taxon>
    </lineage>
</organism>
<keyword evidence="1" id="KW-1133">Transmembrane helix</keyword>
<keyword evidence="1" id="KW-0812">Transmembrane</keyword>
<evidence type="ECO:0000313" key="3">
    <source>
        <dbReference type="Proteomes" id="UP001215151"/>
    </source>
</evidence>
<feature type="transmembrane region" description="Helical" evidence="1">
    <location>
        <begin position="20"/>
        <end position="39"/>
    </location>
</feature>
<reference evidence="2" key="1">
    <citation type="submission" date="2022-11" db="EMBL/GenBank/DDBJ databases">
        <title>Genome Sequence of Cubamyces cubensis.</title>
        <authorList>
            <person name="Buettner E."/>
        </authorList>
    </citation>
    <scope>NUCLEOTIDE SEQUENCE</scope>
    <source>
        <strain evidence="2">MPL-01</strain>
    </source>
</reference>
<accession>A0AAD7TZ19</accession>